<dbReference type="EMBL" id="CP039346">
    <property type="protein sequence ID" value="QCD83886.1"/>
    <property type="molecule type" value="Genomic_DNA"/>
</dbReference>
<keyword evidence="3" id="KW-1185">Reference proteome</keyword>
<organism evidence="2 3">
    <name type="scientific">Vigna unguiculata</name>
    <name type="common">Cowpea</name>
    <dbReference type="NCBI Taxonomy" id="3917"/>
    <lineage>
        <taxon>Eukaryota</taxon>
        <taxon>Viridiplantae</taxon>
        <taxon>Streptophyta</taxon>
        <taxon>Embryophyta</taxon>
        <taxon>Tracheophyta</taxon>
        <taxon>Spermatophyta</taxon>
        <taxon>Magnoliopsida</taxon>
        <taxon>eudicotyledons</taxon>
        <taxon>Gunneridae</taxon>
        <taxon>Pentapetalae</taxon>
        <taxon>rosids</taxon>
        <taxon>fabids</taxon>
        <taxon>Fabales</taxon>
        <taxon>Fabaceae</taxon>
        <taxon>Papilionoideae</taxon>
        <taxon>50 kb inversion clade</taxon>
        <taxon>NPAAA clade</taxon>
        <taxon>indigoferoid/millettioid clade</taxon>
        <taxon>Phaseoleae</taxon>
        <taxon>Vigna</taxon>
    </lineage>
</organism>
<evidence type="ECO:0000313" key="2">
    <source>
        <dbReference type="EMBL" id="QCD83886.1"/>
    </source>
</evidence>
<feature type="region of interest" description="Disordered" evidence="1">
    <location>
        <begin position="1"/>
        <end position="25"/>
    </location>
</feature>
<evidence type="ECO:0000256" key="1">
    <source>
        <dbReference type="SAM" id="MobiDB-lite"/>
    </source>
</evidence>
<proteinExistence type="predicted"/>
<evidence type="ECO:0000313" key="3">
    <source>
        <dbReference type="Proteomes" id="UP000501690"/>
    </source>
</evidence>
<protein>
    <submittedName>
        <fullName evidence="2">Uncharacterized protein</fullName>
    </submittedName>
</protein>
<dbReference type="AlphaFoldDB" id="A0A4D6L5Y6"/>
<name>A0A4D6L5Y6_VIGUN</name>
<accession>A0A4D6L5Y6</accession>
<gene>
    <name evidence="2" type="ORF">DEO72_LG2g4234</name>
</gene>
<dbReference type="Proteomes" id="UP000501690">
    <property type="component" value="Linkage Group LG2"/>
</dbReference>
<sequence length="118" mass="12834">MGKAINPNPKSKGNAPSREAFKNYGSGQQNFENAKIKSESCSCVLRRNGSDKVVYYGGAGQKFKNGMINGVKVESETTSSSVTKTTNRKIYCTTCGAFINLGTGYQNFKDCDIRIGRN</sequence>
<reference evidence="2 3" key="1">
    <citation type="submission" date="2019-04" db="EMBL/GenBank/DDBJ databases">
        <title>An improved genome assembly and genetic linkage map for asparagus bean, Vigna unguiculata ssp. sesquipedialis.</title>
        <authorList>
            <person name="Xia Q."/>
            <person name="Zhang R."/>
            <person name="Dong Y."/>
        </authorList>
    </citation>
    <scope>NUCLEOTIDE SEQUENCE [LARGE SCALE GENOMIC DNA]</scope>
    <source>
        <tissue evidence="2">Leaf</tissue>
    </source>
</reference>